<dbReference type="InterPro" id="IPR018480">
    <property type="entry name" value="PNAcMuramoyl-5peptid_Trfase_CS"/>
</dbReference>
<evidence type="ECO:0000313" key="11">
    <source>
        <dbReference type="Proteomes" id="UP000218387"/>
    </source>
</evidence>
<dbReference type="Pfam" id="PF00953">
    <property type="entry name" value="Glycos_transf_4"/>
    <property type="match status" value="1"/>
</dbReference>
<name>A0A2A5T9Y8_EUBML</name>
<dbReference type="AlphaFoldDB" id="A0A2A5T9Y8"/>
<feature type="transmembrane region" description="Helical" evidence="7">
    <location>
        <begin position="80"/>
        <end position="99"/>
    </location>
</feature>
<reference evidence="10 11" key="1">
    <citation type="submission" date="2018-05" db="EMBL/GenBank/DDBJ databases">
        <title>Genome comparison of Eubacterium sp.</title>
        <authorList>
            <person name="Feng Y."/>
            <person name="Sanchez-Andrea I."/>
            <person name="Stams A.J.M."/>
            <person name="De Vos W.M."/>
        </authorList>
    </citation>
    <scope>NUCLEOTIDE SEQUENCE [LARGE SCALE GENOMIC DNA]</scope>
    <source>
        <strain evidence="10 11">YI</strain>
    </source>
</reference>
<feature type="binding site" evidence="9">
    <location>
        <position position="230"/>
    </location>
    <ligand>
        <name>Mg(2+)</name>
        <dbReference type="ChEBI" id="CHEBI:18420"/>
    </ligand>
</feature>
<dbReference type="Pfam" id="PF10555">
    <property type="entry name" value="MraY_sig1"/>
    <property type="match status" value="1"/>
</dbReference>
<feature type="transmembrane region" description="Helical" evidence="7">
    <location>
        <begin position="151"/>
        <end position="171"/>
    </location>
</feature>
<keyword evidence="6 7" id="KW-0472">Membrane</keyword>
<dbReference type="Proteomes" id="UP000218387">
    <property type="component" value="Chromosome"/>
</dbReference>
<protein>
    <recommendedName>
        <fullName evidence="7 8">Phospho-N-acetylmuramoyl-pentapeptide-transferase</fullName>
        <ecNumber evidence="7 8">2.7.8.13</ecNumber>
    </recommendedName>
    <alternativeName>
        <fullName evidence="7">UDP-MurNAc-pentapeptide phosphotransferase</fullName>
    </alternativeName>
</protein>
<evidence type="ECO:0000256" key="5">
    <source>
        <dbReference type="ARBA" id="ARBA00022989"/>
    </source>
</evidence>
<dbReference type="HAMAP" id="MF_00038">
    <property type="entry name" value="MraY"/>
    <property type="match status" value="1"/>
</dbReference>
<keyword evidence="7" id="KW-1003">Cell membrane</keyword>
<feature type="transmembrane region" description="Helical" evidence="7">
    <location>
        <begin position="55"/>
        <end position="74"/>
    </location>
</feature>
<keyword evidence="7" id="KW-0961">Cell wall biogenesis/degradation</keyword>
<keyword evidence="3 7" id="KW-0808">Transferase</keyword>
<keyword evidence="5 7" id="KW-1133">Transmembrane helix</keyword>
<dbReference type="GO" id="GO:0051992">
    <property type="term" value="F:UDP-N-acetylmuramoyl-L-alanyl-D-glutamyl-meso-2,6-diaminopimelyl-D-alanyl-D-alanine:undecaprenyl-phosphate transferase activity"/>
    <property type="evidence" value="ECO:0007669"/>
    <property type="project" value="RHEA"/>
</dbReference>
<comment type="pathway">
    <text evidence="7">Cell wall biogenesis; peptidoglycan biosynthesis.</text>
</comment>
<accession>A0A2A5T9Y8</accession>
<evidence type="ECO:0000256" key="2">
    <source>
        <dbReference type="ARBA" id="ARBA00005583"/>
    </source>
</evidence>
<keyword evidence="7 9" id="KW-0479">Metal-binding</keyword>
<comment type="cofactor">
    <cofactor evidence="7 9">
        <name>Mg(2+)</name>
        <dbReference type="ChEBI" id="CHEBI:18420"/>
    </cofactor>
</comment>
<dbReference type="EC" id="2.7.8.13" evidence="7 8"/>
<dbReference type="PANTHER" id="PTHR22926:SF5">
    <property type="entry name" value="PHOSPHO-N-ACETYLMURAMOYL-PENTAPEPTIDE-TRANSFERASE HOMOLOG"/>
    <property type="match status" value="1"/>
</dbReference>
<keyword evidence="7" id="KW-0132">Cell division</keyword>
<dbReference type="GO" id="GO:0051301">
    <property type="term" value="P:cell division"/>
    <property type="evidence" value="ECO:0007669"/>
    <property type="project" value="UniProtKB-KW"/>
</dbReference>
<dbReference type="InterPro" id="IPR003524">
    <property type="entry name" value="PNAcMuramoyl-5peptid_Trfase"/>
</dbReference>
<feature type="transmembrane region" description="Helical" evidence="7">
    <location>
        <begin position="6"/>
        <end position="26"/>
    </location>
</feature>
<dbReference type="GO" id="GO:0008963">
    <property type="term" value="F:phospho-N-acetylmuramoyl-pentapeptide-transferase activity"/>
    <property type="evidence" value="ECO:0007669"/>
    <property type="project" value="UniProtKB-UniRule"/>
</dbReference>
<keyword evidence="7" id="KW-0131">Cell cycle</keyword>
<evidence type="ECO:0000256" key="8">
    <source>
        <dbReference type="NCBIfam" id="TIGR00445"/>
    </source>
</evidence>
<feature type="transmembrane region" description="Helical" evidence="7">
    <location>
        <begin position="302"/>
        <end position="319"/>
    </location>
</feature>
<dbReference type="InterPro" id="IPR000715">
    <property type="entry name" value="Glycosyl_transferase_4"/>
</dbReference>
<dbReference type="PANTHER" id="PTHR22926">
    <property type="entry name" value="PHOSPHO-N-ACETYLMURAMOYL-PENTAPEPTIDE-TRANSFERASE"/>
    <property type="match status" value="1"/>
</dbReference>
<keyword evidence="7 9" id="KW-0460">Magnesium</keyword>
<keyword evidence="7" id="KW-0133">Cell shape</keyword>
<keyword evidence="11" id="KW-1185">Reference proteome</keyword>
<dbReference type="CDD" id="cd06852">
    <property type="entry name" value="GT_MraY"/>
    <property type="match status" value="1"/>
</dbReference>
<evidence type="ECO:0000313" key="10">
    <source>
        <dbReference type="EMBL" id="QCT70699.1"/>
    </source>
</evidence>
<feature type="transmembrane region" description="Helical" evidence="7">
    <location>
        <begin position="178"/>
        <end position="197"/>
    </location>
</feature>
<feature type="binding site" evidence="9">
    <location>
        <position position="170"/>
    </location>
    <ligand>
        <name>Mg(2+)</name>
        <dbReference type="ChEBI" id="CHEBI:18420"/>
    </ligand>
</feature>
<dbReference type="NCBIfam" id="TIGR00445">
    <property type="entry name" value="mraY"/>
    <property type="match status" value="1"/>
</dbReference>
<feature type="transmembrane region" description="Helical" evidence="7">
    <location>
        <begin position="252"/>
        <end position="274"/>
    </location>
</feature>
<organism evidence="10 11">
    <name type="scientific">Eubacterium maltosivorans</name>
    <dbReference type="NCBI Taxonomy" id="2041044"/>
    <lineage>
        <taxon>Bacteria</taxon>
        <taxon>Bacillati</taxon>
        <taxon>Bacillota</taxon>
        <taxon>Clostridia</taxon>
        <taxon>Eubacteriales</taxon>
        <taxon>Eubacteriaceae</taxon>
        <taxon>Eubacterium</taxon>
    </lineage>
</organism>
<dbReference type="RefSeq" id="WP_096919673.1">
    <property type="nucleotide sequence ID" value="NZ_CP029487.1"/>
</dbReference>
<dbReference type="UniPathway" id="UPA00219"/>
<keyword evidence="7" id="KW-0573">Peptidoglycan synthesis</keyword>
<feature type="transmembrane region" description="Helical" evidence="7">
    <location>
        <begin position="111"/>
        <end position="131"/>
    </location>
</feature>
<dbReference type="PROSITE" id="PS01348">
    <property type="entry name" value="MRAY_2"/>
    <property type="match status" value="1"/>
</dbReference>
<evidence type="ECO:0000256" key="3">
    <source>
        <dbReference type="ARBA" id="ARBA00022679"/>
    </source>
</evidence>
<dbReference type="GO" id="GO:0005886">
    <property type="term" value="C:plasma membrane"/>
    <property type="evidence" value="ECO:0007669"/>
    <property type="project" value="UniProtKB-SubCell"/>
</dbReference>
<dbReference type="GO" id="GO:0071555">
    <property type="term" value="P:cell wall organization"/>
    <property type="evidence" value="ECO:0007669"/>
    <property type="project" value="UniProtKB-KW"/>
</dbReference>
<gene>
    <name evidence="7" type="primary">mraY</name>
    <name evidence="10" type="ORF">CPZ25_004935</name>
</gene>
<evidence type="ECO:0000256" key="7">
    <source>
        <dbReference type="HAMAP-Rule" id="MF_00038"/>
    </source>
</evidence>
<dbReference type="EMBL" id="CP029487">
    <property type="protein sequence ID" value="QCT70699.1"/>
    <property type="molecule type" value="Genomic_DNA"/>
</dbReference>
<dbReference type="KEGG" id="emt:CPZ25_004935"/>
<feature type="transmembrane region" description="Helical" evidence="7">
    <location>
        <begin position="226"/>
        <end position="246"/>
    </location>
</feature>
<dbReference type="GO" id="GO:0009252">
    <property type="term" value="P:peptidoglycan biosynthetic process"/>
    <property type="evidence" value="ECO:0007669"/>
    <property type="project" value="UniProtKB-UniRule"/>
</dbReference>
<dbReference type="GO" id="GO:0046872">
    <property type="term" value="F:metal ion binding"/>
    <property type="evidence" value="ECO:0007669"/>
    <property type="project" value="UniProtKB-KW"/>
</dbReference>
<comment type="catalytic activity">
    <reaction evidence="7">
        <text>UDP-N-acetyl-alpha-D-muramoyl-L-alanyl-gamma-D-glutamyl-meso-2,6-diaminopimeloyl-D-alanyl-D-alanine + di-trans,octa-cis-undecaprenyl phosphate = di-trans,octa-cis-undecaprenyl diphospho-N-acetyl-alpha-D-muramoyl-L-alanyl-D-glutamyl-meso-2,6-diaminopimeloyl-D-alanyl-D-alanine + UMP</text>
        <dbReference type="Rhea" id="RHEA:28386"/>
        <dbReference type="ChEBI" id="CHEBI:57865"/>
        <dbReference type="ChEBI" id="CHEBI:60392"/>
        <dbReference type="ChEBI" id="CHEBI:61386"/>
        <dbReference type="ChEBI" id="CHEBI:61387"/>
        <dbReference type="EC" id="2.7.8.13"/>
    </reaction>
</comment>
<evidence type="ECO:0000256" key="4">
    <source>
        <dbReference type="ARBA" id="ARBA00022692"/>
    </source>
</evidence>
<proteinExistence type="inferred from homology"/>
<dbReference type="GO" id="GO:0008360">
    <property type="term" value="P:regulation of cell shape"/>
    <property type="evidence" value="ECO:0007669"/>
    <property type="project" value="UniProtKB-KW"/>
</dbReference>
<comment type="function">
    <text evidence="7">Catalyzes the initial step of the lipid cycle reactions in the biosynthesis of the cell wall peptidoglycan: transfers peptidoglycan precursor phospho-MurNAc-pentapeptide from UDP-MurNAc-pentapeptide onto the lipid carrier undecaprenyl phosphate, yielding undecaprenyl-pyrophosphoryl-MurNAc-pentapeptide, known as lipid I.</text>
</comment>
<evidence type="ECO:0000256" key="6">
    <source>
        <dbReference type="ARBA" id="ARBA00023136"/>
    </source>
</evidence>
<comment type="subcellular location">
    <subcellularLocation>
        <location evidence="7">Cell membrane</location>
        <topology evidence="7">Multi-pass membrane protein</topology>
    </subcellularLocation>
    <subcellularLocation>
        <location evidence="1">Membrane</location>
        <topology evidence="1">Multi-pass membrane protein</topology>
    </subcellularLocation>
</comment>
<sequence>MDTLKISIVSLLAAFIIVWLAMPRVLPILHRLHFGQAIREEGPQSHMKKSGTPTMGGLVIQGAVLIAVMIISFFTRKWDFFPLIVMVAFGAIGFIDDFIKVSKKHNLGLRAWQKLVLQFVAALAIALYAAWTPSIGTELVVPFIGATVDFGFWYVPFTFFAVVAVTNAVNLTDGLDGLASGVTAIVCVFFLAMAVALNQVSTAVFSGAVIGACLGFLRYNSNPAEIFMGDTGSMALGGAVIVMAIITRMQIFVLIAGLLYVIEALSVVIQVGYFKLTHGKRFFKMAPIHHHFELKGWSETRVVTVFWIVTAVFVALAFLCL</sequence>
<evidence type="ECO:0000256" key="9">
    <source>
        <dbReference type="PIRSR" id="PIRSR600715-1"/>
    </source>
</evidence>
<evidence type="ECO:0000256" key="1">
    <source>
        <dbReference type="ARBA" id="ARBA00004141"/>
    </source>
</evidence>
<keyword evidence="4 7" id="KW-0812">Transmembrane</keyword>
<comment type="similarity">
    <text evidence="2 7">Belongs to the glycosyltransferase 4 family. MraY subfamily.</text>
</comment>